<dbReference type="eggNOG" id="arCOG13399">
    <property type="taxonomic scope" value="Archaea"/>
</dbReference>
<dbReference type="EMBL" id="CP009552">
    <property type="protein sequence ID" value="AIY90876.1"/>
    <property type="molecule type" value="Genomic_DNA"/>
</dbReference>
<keyword evidence="2" id="KW-0812">Transmembrane</keyword>
<dbReference type="KEGG" id="gac:GACE_1849"/>
<reference evidence="3 4" key="1">
    <citation type="journal article" date="2015" name="Appl. Environ. Microbiol.">
        <title>The Geoglobus acetivorans genome: Fe(III) reduction, acetate utilization, autotrophic growth, and degradation of aromatic compounds in a hyperthermophilic archaeon.</title>
        <authorList>
            <person name="Mardanov A.V."/>
            <person name="Slododkina G.B."/>
            <person name="Slobodkin A.I."/>
            <person name="Beletsky A.V."/>
            <person name="Gavrilov S.N."/>
            <person name="Kublanov I.V."/>
            <person name="Bonch-Osmolovskaya E.A."/>
            <person name="Skryabin K.G."/>
            <person name="Ravin N.V."/>
        </authorList>
    </citation>
    <scope>NUCLEOTIDE SEQUENCE [LARGE SCALE GENOMIC DNA]</scope>
    <source>
        <strain evidence="3 4">SBH6</strain>
    </source>
</reference>
<accession>A0A0A7GIZ3</accession>
<feature type="transmembrane region" description="Helical" evidence="2">
    <location>
        <begin position="155"/>
        <end position="172"/>
    </location>
</feature>
<gene>
    <name evidence="3" type="ORF">GACE_1849</name>
</gene>
<evidence type="ECO:0000313" key="3">
    <source>
        <dbReference type="EMBL" id="AIY90876.1"/>
    </source>
</evidence>
<proteinExistence type="predicted"/>
<keyword evidence="2" id="KW-1133">Transmembrane helix</keyword>
<feature type="coiled-coil region" evidence="1">
    <location>
        <begin position="97"/>
        <end position="124"/>
    </location>
</feature>
<keyword evidence="2" id="KW-0472">Membrane</keyword>
<dbReference type="RefSeq" id="WP_048092880.1">
    <property type="nucleotide sequence ID" value="NZ_CP009552.1"/>
</dbReference>
<evidence type="ECO:0000313" key="4">
    <source>
        <dbReference type="Proteomes" id="UP000030624"/>
    </source>
</evidence>
<dbReference type="Proteomes" id="UP000030624">
    <property type="component" value="Chromosome"/>
</dbReference>
<name>A0A0A7GIZ3_GEOAI</name>
<feature type="transmembrane region" description="Helical" evidence="2">
    <location>
        <begin position="208"/>
        <end position="229"/>
    </location>
</feature>
<dbReference type="HOGENOM" id="CLU_1080109_0_0_2"/>
<evidence type="ECO:0000256" key="2">
    <source>
        <dbReference type="SAM" id="Phobius"/>
    </source>
</evidence>
<dbReference type="AlphaFoldDB" id="A0A0A7GIZ3"/>
<feature type="transmembrane region" description="Helical" evidence="2">
    <location>
        <begin position="131"/>
        <end position="149"/>
    </location>
</feature>
<keyword evidence="1" id="KW-0175">Coiled coil</keyword>
<evidence type="ECO:0000256" key="1">
    <source>
        <dbReference type="SAM" id="Coils"/>
    </source>
</evidence>
<protein>
    <submittedName>
        <fullName evidence="3">Uncharacterized protein</fullName>
    </submittedName>
</protein>
<feature type="transmembrane region" description="Helical" evidence="2">
    <location>
        <begin position="40"/>
        <end position="60"/>
    </location>
</feature>
<feature type="transmembrane region" description="Helical" evidence="2">
    <location>
        <begin position="184"/>
        <end position="202"/>
    </location>
</feature>
<sequence length="257" mass="29104">MKSSDNLITLIAFIIGISVLALSLYSFYTDYSMGRPAINLAIDVIFLMFSAVLVGGSLNLRKRLKGYEVSVNAAFNEVVYSRLKPIMEEVALGIVEMNRVSKKIENLERKISAIEELATTQKLTPEERINFYFKAVVVMVFYIGLFMYMTQYTLPYNYILSALLFIIWWGFITFEFQIFDKGEALVMLIAPVLIIPSLYTLTRTLAGISIAQGMVFIASAFYAYYYYIVAKGITGTGNKGLKDMLGEFRSKITRRQG</sequence>
<feature type="transmembrane region" description="Helical" evidence="2">
    <location>
        <begin position="7"/>
        <end position="28"/>
    </location>
</feature>
<dbReference type="GeneID" id="24798426"/>
<organism evidence="3 4">
    <name type="scientific">Geoglobus acetivorans</name>
    <dbReference type="NCBI Taxonomy" id="565033"/>
    <lineage>
        <taxon>Archaea</taxon>
        <taxon>Methanobacteriati</taxon>
        <taxon>Methanobacteriota</taxon>
        <taxon>Archaeoglobi</taxon>
        <taxon>Archaeoglobales</taxon>
        <taxon>Archaeoglobaceae</taxon>
        <taxon>Geoglobus</taxon>
    </lineage>
</organism>